<proteinExistence type="predicted"/>
<dbReference type="PRINTS" id="PR01590">
    <property type="entry name" value="HTHFIS"/>
</dbReference>
<accession>A0A6N8NQD8</accession>
<name>A0A6N8NQD8_ECOLX</name>
<dbReference type="Proteomes" id="UP000436482">
    <property type="component" value="Unassembled WGS sequence"/>
</dbReference>
<dbReference type="EMBL" id="WTQQ01000038">
    <property type="protein sequence ID" value="MWR87714.1"/>
    <property type="molecule type" value="Genomic_DNA"/>
</dbReference>
<keyword evidence="4" id="KW-0238">DNA-binding</keyword>
<dbReference type="Pfam" id="PF25601">
    <property type="entry name" value="AAA_lid_14"/>
    <property type="match status" value="1"/>
</dbReference>
<keyword evidence="3" id="KW-0805">Transcription regulation</keyword>
<evidence type="ECO:0000313" key="9">
    <source>
        <dbReference type="EMBL" id="MWR92919.1"/>
    </source>
</evidence>
<feature type="domain" description="DNA binding HTH" evidence="6">
    <location>
        <begin position="66"/>
        <end position="105"/>
    </location>
</feature>
<feature type="domain" description="NorR-like AAA+ ATPase lid" evidence="7">
    <location>
        <begin position="1"/>
        <end position="55"/>
    </location>
</feature>
<dbReference type="PANTHER" id="PTHR32071:SF117">
    <property type="entry name" value="PTS-DEPENDENT DIHYDROXYACETONE KINASE OPERON REGULATORY PROTEIN-RELATED"/>
    <property type="match status" value="1"/>
</dbReference>
<evidence type="ECO:0000313" key="8">
    <source>
        <dbReference type="EMBL" id="MWR87714.1"/>
    </source>
</evidence>
<dbReference type="EMBL" id="WTQQ01002032">
    <property type="protein sequence ID" value="MWR92919.1"/>
    <property type="molecule type" value="Genomic_DNA"/>
</dbReference>
<sequence length="117" mass="12906">IDDDALARLVSCAWPGNDFELYSVIENLALSSDNGRIRVSDLPEHLFTEQATDDVSATRLSTSLSFAEVEKEAIINAAQVTGGRIQEMSALLGIGRTTLWRKMKQHGIDAGQFKRRV</sequence>
<evidence type="ECO:0000256" key="1">
    <source>
        <dbReference type="ARBA" id="ARBA00022741"/>
    </source>
</evidence>
<protein>
    <submittedName>
        <fullName evidence="9">Sigma-54-dependent Fis family transcriptional regulator</fullName>
    </submittedName>
</protein>
<dbReference type="AlphaFoldDB" id="A0A6N8NQD8"/>
<evidence type="ECO:0000256" key="4">
    <source>
        <dbReference type="ARBA" id="ARBA00023125"/>
    </source>
</evidence>
<evidence type="ECO:0000256" key="2">
    <source>
        <dbReference type="ARBA" id="ARBA00022840"/>
    </source>
</evidence>
<reference evidence="9 10" key="1">
    <citation type="submission" date="2019-12" db="EMBL/GenBank/DDBJ databases">
        <title>Enteriobacteria Tanzani isolates_8377-8380.</title>
        <authorList>
            <person name="Subbiah M."/>
            <person name="Call D."/>
        </authorList>
    </citation>
    <scope>NUCLEOTIDE SEQUENCE [LARGE SCALE GENOMIC DNA]</scope>
    <source>
        <strain evidence="9 10">8379wE6</strain>
    </source>
</reference>
<dbReference type="Pfam" id="PF02954">
    <property type="entry name" value="HTH_8"/>
    <property type="match status" value="1"/>
</dbReference>
<dbReference type="PANTHER" id="PTHR32071">
    <property type="entry name" value="TRANSCRIPTIONAL REGULATORY PROTEIN"/>
    <property type="match status" value="1"/>
</dbReference>
<evidence type="ECO:0000313" key="10">
    <source>
        <dbReference type="Proteomes" id="UP000436482"/>
    </source>
</evidence>
<keyword evidence="2" id="KW-0067">ATP-binding</keyword>
<evidence type="ECO:0000259" key="6">
    <source>
        <dbReference type="Pfam" id="PF02954"/>
    </source>
</evidence>
<dbReference type="InterPro" id="IPR009057">
    <property type="entry name" value="Homeodomain-like_sf"/>
</dbReference>
<dbReference type="Gene3D" id="1.10.8.60">
    <property type="match status" value="1"/>
</dbReference>
<dbReference type="InterPro" id="IPR002197">
    <property type="entry name" value="HTH_Fis"/>
</dbReference>
<evidence type="ECO:0000256" key="5">
    <source>
        <dbReference type="ARBA" id="ARBA00023163"/>
    </source>
</evidence>
<dbReference type="SUPFAM" id="SSF46689">
    <property type="entry name" value="Homeodomain-like"/>
    <property type="match status" value="1"/>
</dbReference>
<keyword evidence="5" id="KW-0804">Transcription</keyword>
<gene>
    <name evidence="8" type="ORF">GP979_05200</name>
    <name evidence="9" type="ORF">GP979_32325</name>
</gene>
<dbReference type="Gene3D" id="1.10.10.60">
    <property type="entry name" value="Homeodomain-like"/>
    <property type="match status" value="1"/>
</dbReference>
<comment type="caution">
    <text evidence="9">The sequence shown here is derived from an EMBL/GenBank/DDBJ whole genome shotgun (WGS) entry which is preliminary data.</text>
</comment>
<organism evidence="9 10">
    <name type="scientific">Escherichia coli</name>
    <dbReference type="NCBI Taxonomy" id="562"/>
    <lineage>
        <taxon>Bacteria</taxon>
        <taxon>Pseudomonadati</taxon>
        <taxon>Pseudomonadota</taxon>
        <taxon>Gammaproteobacteria</taxon>
        <taxon>Enterobacterales</taxon>
        <taxon>Enterobacteriaceae</taxon>
        <taxon>Escherichia</taxon>
    </lineage>
</organism>
<dbReference type="GO" id="GO:0043565">
    <property type="term" value="F:sequence-specific DNA binding"/>
    <property type="evidence" value="ECO:0007669"/>
    <property type="project" value="InterPro"/>
</dbReference>
<feature type="non-terminal residue" evidence="9">
    <location>
        <position position="1"/>
    </location>
</feature>
<evidence type="ECO:0000259" key="7">
    <source>
        <dbReference type="Pfam" id="PF25601"/>
    </source>
</evidence>
<evidence type="ECO:0000256" key="3">
    <source>
        <dbReference type="ARBA" id="ARBA00023015"/>
    </source>
</evidence>
<keyword evidence="1" id="KW-0547">Nucleotide-binding</keyword>
<dbReference type="InterPro" id="IPR058031">
    <property type="entry name" value="AAA_lid_NorR"/>
</dbReference>